<sequence length="226" mass="24476">MFNWLTGTQLPPAIPNLSLDDVEDEDEQTSSEEDTQQPSAQPSAQPTAPTRSSSLLHPSTAHAARPPSSPFKAPSAPNPPQAESTLNMFPALDSTQRASSTTAPSVARKKVPLAPGHSPLDWARLKSSNTDLRGVRQLDRYTLEDIAQHKTRNDVWMAIQGKVYNVTSYLKFHPGGAGQLMRGAGKDATDLFLTVHAWVNVDALLDKCLVGFLIKDKPPGTTTDLD</sequence>
<feature type="compositionally biased region" description="Acidic residues" evidence="5">
    <location>
        <begin position="20"/>
        <end position="35"/>
    </location>
</feature>
<evidence type="ECO:0000256" key="5">
    <source>
        <dbReference type="SAM" id="MobiDB-lite"/>
    </source>
</evidence>
<dbReference type="InterPro" id="IPR001199">
    <property type="entry name" value="Cyt_B5-like_heme/steroid-bd"/>
</dbReference>
<dbReference type="InterPro" id="IPR018506">
    <property type="entry name" value="Cyt_B5_heme-BS"/>
</dbReference>
<keyword evidence="8" id="KW-1185">Reference proteome</keyword>
<dbReference type="Proteomes" id="UP001212841">
    <property type="component" value="Unassembled WGS sequence"/>
</dbReference>
<dbReference type="PROSITE" id="PS50255">
    <property type="entry name" value="CYTOCHROME_B5_2"/>
    <property type="match status" value="1"/>
</dbReference>
<dbReference type="PANTHER" id="PTHR46237">
    <property type="entry name" value="CYTOCHROME B5 REDUCTASE 4 FAMILY MEMBER"/>
    <property type="match status" value="1"/>
</dbReference>
<name>A0AAD5SGN4_9FUNG</name>
<dbReference type="FunFam" id="3.10.120.10:FF:000001">
    <property type="entry name" value="Cytochrome b5 reductase 4"/>
    <property type="match status" value="1"/>
</dbReference>
<accession>A0AAD5SGN4</accession>
<keyword evidence="1 4" id="KW-0349">Heme</keyword>
<feature type="compositionally biased region" description="Polar residues" evidence="5">
    <location>
        <begin position="81"/>
        <end position="104"/>
    </location>
</feature>
<feature type="domain" description="Cytochrome b5 heme-binding" evidence="6">
    <location>
        <begin position="138"/>
        <end position="214"/>
    </location>
</feature>
<protein>
    <recommendedName>
        <fullName evidence="6">Cytochrome b5 heme-binding domain-containing protein</fullName>
    </recommendedName>
</protein>
<feature type="compositionally biased region" description="Low complexity" evidence="5">
    <location>
        <begin position="36"/>
        <end position="50"/>
    </location>
</feature>
<proteinExistence type="inferred from homology"/>
<dbReference type="GO" id="GO:0004128">
    <property type="term" value="F:cytochrome-b5 reductase activity, acting on NAD(P)H"/>
    <property type="evidence" value="ECO:0007669"/>
    <property type="project" value="TreeGrafter"/>
</dbReference>
<evidence type="ECO:0000313" key="8">
    <source>
        <dbReference type="Proteomes" id="UP001212841"/>
    </source>
</evidence>
<keyword evidence="2 4" id="KW-0479">Metal-binding</keyword>
<dbReference type="PROSITE" id="PS00191">
    <property type="entry name" value="CYTOCHROME_B5_1"/>
    <property type="match status" value="1"/>
</dbReference>
<organism evidence="7 8">
    <name type="scientific">Rhizophlyctis rosea</name>
    <dbReference type="NCBI Taxonomy" id="64517"/>
    <lineage>
        <taxon>Eukaryota</taxon>
        <taxon>Fungi</taxon>
        <taxon>Fungi incertae sedis</taxon>
        <taxon>Chytridiomycota</taxon>
        <taxon>Chytridiomycota incertae sedis</taxon>
        <taxon>Chytridiomycetes</taxon>
        <taxon>Rhizophlyctidales</taxon>
        <taxon>Rhizophlyctidaceae</taxon>
        <taxon>Rhizophlyctis</taxon>
    </lineage>
</organism>
<dbReference type="Gene3D" id="3.10.120.10">
    <property type="entry name" value="Cytochrome b5-like heme/steroid binding domain"/>
    <property type="match status" value="1"/>
</dbReference>
<reference evidence="7" key="1">
    <citation type="submission" date="2020-05" db="EMBL/GenBank/DDBJ databases">
        <title>Phylogenomic resolution of chytrid fungi.</title>
        <authorList>
            <person name="Stajich J.E."/>
            <person name="Amses K."/>
            <person name="Simmons R."/>
            <person name="Seto K."/>
            <person name="Myers J."/>
            <person name="Bonds A."/>
            <person name="Quandt C.A."/>
            <person name="Barry K."/>
            <person name="Liu P."/>
            <person name="Grigoriev I."/>
            <person name="Longcore J.E."/>
            <person name="James T.Y."/>
        </authorList>
    </citation>
    <scope>NUCLEOTIDE SEQUENCE</scope>
    <source>
        <strain evidence="7">JEL0318</strain>
    </source>
</reference>
<evidence type="ECO:0000256" key="2">
    <source>
        <dbReference type="ARBA" id="ARBA00022723"/>
    </source>
</evidence>
<dbReference type="EMBL" id="JADGJD010000102">
    <property type="protein sequence ID" value="KAJ3054966.1"/>
    <property type="molecule type" value="Genomic_DNA"/>
</dbReference>
<feature type="compositionally biased region" description="Low complexity" evidence="5">
    <location>
        <begin position="63"/>
        <end position="75"/>
    </location>
</feature>
<dbReference type="SMART" id="SM01117">
    <property type="entry name" value="Cyt-b5"/>
    <property type="match status" value="1"/>
</dbReference>
<dbReference type="PANTHER" id="PTHR46237:SF1">
    <property type="entry name" value="CYTOCHROME B5 REDUCTASE 4"/>
    <property type="match status" value="1"/>
</dbReference>
<dbReference type="GO" id="GO:0046872">
    <property type="term" value="F:metal ion binding"/>
    <property type="evidence" value="ECO:0007669"/>
    <property type="project" value="UniProtKB-UniRule"/>
</dbReference>
<comment type="similarity">
    <text evidence="4">Belongs to the cytochrome b5 family.</text>
</comment>
<evidence type="ECO:0000256" key="1">
    <source>
        <dbReference type="ARBA" id="ARBA00022617"/>
    </source>
</evidence>
<dbReference type="AlphaFoldDB" id="A0AAD5SGN4"/>
<evidence type="ECO:0000313" key="7">
    <source>
        <dbReference type="EMBL" id="KAJ3054966.1"/>
    </source>
</evidence>
<dbReference type="GO" id="GO:0005737">
    <property type="term" value="C:cytoplasm"/>
    <property type="evidence" value="ECO:0007669"/>
    <property type="project" value="TreeGrafter"/>
</dbReference>
<dbReference type="Pfam" id="PF00173">
    <property type="entry name" value="Cyt-b5"/>
    <property type="match status" value="1"/>
</dbReference>
<evidence type="ECO:0000256" key="3">
    <source>
        <dbReference type="ARBA" id="ARBA00023004"/>
    </source>
</evidence>
<gene>
    <name evidence="7" type="ORF">HK097_000191</name>
</gene>
<dbReference type="PRINTS" id="PR00363">
    <property type="entry name" value="CYTOCHROMEB5"/>
</dbReference>
<dbReference type="GO" id="GO:0020037">
    <property type="term" value="F:heme binding"/>
    <property type="evidence" value="ECO:0007669"/>
    <property type="project" value="UniProtKB-UniRule"/>
</dbReference>
<comment type="caution">
    <text evidence="7">The sequence shown here is derived from an EMBL/GenBank/DDBJ whole genome shotgun (WGS) entry which is preliminary data.</text>
</comment>
<evidence type="ECO:0000259" key="6">
    <source>
        <dbReference type="PROSITE" id="PS50255"/>
    </source>
</evidence>
<evidence type="ECO:0000256" key="4">
    <source>
        <dbReference type="RuleBase" id="RU362121"/>
    </source>
</evidence>
<dbReference type="InterPro" id="IPR036400">
    <property type="entry name" value="Cyt_B5-like_heme/steroid_sf"/>
</dbReference>
<keyword evidence="3 4" id="KW-0408">Iron</keyword>
<dbReference type="SUPFAM" id="SSF55856">
    <property type="entry name" value="Cytochrome b5-like heme/steroid binding domain"/>
    <property type="match status" value="1"/>
</dbReference>
<dbReference type="InterPro" id="IPR051872">
    <property type="entry name" value="Cytochrome_b5/Flavoprotein_Rdt"/>
</dbReference>
<feature type="region of interest" description="Disordered" evidence="5">
    <location>
        <begin position="1"/>
        <end position="117"/>
    </location>
</feature>